<evidence type="ECO:0000256" key="5">
    <source>
        <dbReference type="ARBA" id="ARBA00023180"/>
    </source>
</evidence>
<organism evidence="16 17">
    <name type="scientific">Debaryomyces fabryi</name>
    <dbReference type="NCBI Taxonomy" id="58627"/>
    <lineage>
        <taxon>Eukaryota</taxon>
        <taxon>Fungi</taxon>
        <taxon>Dikarya</taxon>
        <taxon>Ascomycota</taxon>
        <taxon>Saccharomycotina</taxon>
        <taxon>Pichiomycetes</taxon>
        <taxon>Debaryomycetaceae</taxon>
        <taxon>Debaryomyces</taxon>
    </lineage>
</organism>
<evidence type="ECO:0000256" key="9">
    <source>
        <dbReference type="ARBA" id="ARBA00033442"/>
    </source>
</evidence>
<feature type="domain" description="Glycoside hydrolase family 31 TIM barrel" evidence="14">
    <location>
        <begin position="306"/>
        <end position="726"/>
    </location>
</feature>
<comment type="similarity">
    <text evidence="1 12">Belongs to the glycosyl hydrolase 31 family.</text>
</comment>
<evidence type="ECO:0000256" key="3">
    <source>
        <dbReference type="ARBA" id="ARBA00022729"/>
    </source>
</evidence>
<dbReference type="GO" id="GO:0000272">
    <property type="term" value="P:polysaccharide catabolic process"/>
    <property type="evidence" value="ECO:0007669"/>
    <property type="project" value="UniProtKB-KW"/>
</dbReference>
<dbReference type="SUPFAM" id="SSF74650">
    <property type="entry name" value="Galactose mutarotase-like"/>
    <property type="match status" value="1"/>
</dbReference>
<dbReference type="InterPro" id="IPR030459">
    <property type="entry name" value="Glyco_hydro_31_CS"/>
</dbReference>
<dbReference type="CDD" id="cd06602">
    <property type="entry name" value="GH31_MGAM_SI_GAA"/>
    <property type="match status" value="1"/>
</dbReference>
<sequence>MHLLNFVNFVCLGLLTSVHGKPIASGSHLNKASSTFDESSRATILDEMTWGVAQTPNILNDSAVDANAIAKGYDLVNVSQTAHGLKGVLKLNEATDIYGYDFDYLNLLVEYQADSRLHVNIEPANLTDVFVLPEELVAKPSVESSNITIDTSDLVFRYQEKNFGFEVIRSCTSEVLFSTIGNPLVYSNQFIQFNTTLPKDHVITGLGESIHGSINEPGVVKTLFANDVGDPIDGNIYGVHPVYMDQRYDSNTAHSVYWRTSAIQEVIVEEEALTWRALSGVIDLYFFSGPEPKDVIKQYVHEIGLPALQPYWALGYHQCRWGYDTIEDLENVVANFKKFDIPLETIWSDIDYMDGYKDFTTDPHRYPLDKFKKFIDDIHETDQHYIPMFDAGIYVPNPNNASDIYEIFHNGNESDSFLKNPDGSLYIGSVWPGFTAFPDFFAPKSQEFWTQTIKDFYNKVQFDGLWCDMNEASSFCVGSCGSEGYLQNPAIPNFEYGDVSDTYPKGFEQSNASEYSSIQQSVSSTSSVASSSTPISDSLNTLAPGKGNINYPPYAINNAQGEHDLATHAISPNATHHDGTIEYDVHNLYGYMEVNATYNALLEAIPNKRPFILSRATFAGSGKHAAHWGGDNTADWAWMYFSIPQALSMGMSGIPFFGVDVCGFNSNTDSELCSRWMQLGSFFPFYRNHNTLGAISQEPYVWSSVTEAAKTSMDIRYLLLPYYYTLLHESHESGLPVLRALSWEFPNQRNLSGVDNQFFVGDALLVTPVLEPGVNSVKGVFPGSGVTEIYYDWYTHEQVDFEAGKNETLEAPLGHIPLHVRGGNILPTQEPGYTIAQSRRNPFGLIVALDKDGGANGKLYLDDGESQNVESSLHVDFVALNKSIISSPYGDYKVSQPLSNITILGVNDKPESVTFNGKDATYKYENNTLLVTDLNKFTEDGAFDKQFTLEW</sequence>
<dbReference type="InterPro" id="IPR013780">
    <property type="entry name" value="Glyco_hydro_b"/>
</dbReference>
<evidence type="ECO:0000256" key="13">
    <source>
        <dbReference type="SAM" id="SignalP"/>
    </source>
</evidence>
<keyword evidence="17" id="KW-1185">Reference proteome</keyword>
<dbReference type="PANTHER" id="PTHR22762">
    <property type="entry name" value="ALPHA-GLUCOSIDASE"/>
    <property type="match status" value="1"/>
</dbReference>
<dbReference type="PANTHER" id="PTHR22762:SF133">
    <property type="entry name" value="P-TYPE DOMAIN-CONTAINING PROTEIN"/>
    <property type="match status" value="1"/>
</dbReference>
<dbReference type="InterPro" id="IPR030458">
    <property type="entry name" value="Glyco_hydro_31_AS"/>
</dbReference>
<dbReference type="FunFam" id="3.20.20.80:FF:000138">
    <property type="entry name" value="Putative alpha-glucosidase AgdA"/>
    <property type="match status" value="1"/>
</dbReference>
<dbReference type="SUPFAM" id="SSF51445">
    <property type="entry name" value="(Trans)glycosidases"/>
    <property type="match status" value="1"/>
</dbReference>
<accession>A0A0V1PVC9</accession>
<dbReference type="CDD" id="cd14752">
    <property type="entry name" value="GH31_N"/>
    <property type="match status" value="1"/>
</dbReference>
<dbReference type="OrthoDB" id="1334205at2759"/>
<evidence type="ECO:0000313" key="17">
    <source>
        <dbReference type="Proteomes" id="UP000054251"/>
    </source>
</evidence>
<evidence type="ECO:0000256" key="12">
    <source>
        <dbReference type="RuleBase" id="RU361185"/>
    </source>
</evidence>
<feature type="domain" description="Glycosyl hydrolase family 31 C-terminal" evidence="15">
    <location>
        <begin position="734"/>
        <end position="826"/>
    </location>
</feature>
<dbReference type="PROSITE" id="PS00129">
    <property type="entry name" value="GLYCOSYL_HYDROL_F31_1"/>
    <property type="match status" value="1"/>
</dbReference>
<dbReference type="Gene3D" id="2.60.40.1760">
    <property type="entry name" value="glycosyl hydrolase (family 31)"/>
    <property type="match status" value="1"/>
</dbReference>
<dbReference type="Pfam" id="PF21365">
    <property type="entry name" value="Glyco_hydro_31_3rd"/>
    <property type="match status" value="1"/>
</dbReference>
<feature type="signal peptide" evidence="13">
    <location>
        <begin position="1"/>
        <end position="20"/>
    </location>
</feature>
<evidence type="ECO:0000313" key="16">
    <source>
        <dbReference type="EMBL" id="KSA00058.1"/>
    </source>
</evidence>
<evidence type="ECO:0000256" key="4">
    <source>
        <dbReference type="ARBA" id="ARBA00022801"/>
    </source>
</evidence>
<gene>
    <name evidence="16" type="ORF">AC631_04176</name>
</gene>
<dbReference type="GO" id="GO:0030246">
    <property type="term" value="F:carbohydrate binding"/>
    <property type="evidence" value="ECO:0007669"/>
    <property type="project" value="InterPro"/>
</dbReference>
<evidence type="ECO:0000256" key="2">
    <source>
        <dbReference type="ARBA" id="ARBA00012593"/>
    </source>
</evidence>
<proteinExistence type="inferred from homology"/>
<dbReference type="GO" id="GO:0004339">
    <property type="term" value="F:glucan 1,4-alpha-glucosidase activity"/>
    <property type="evidence" value="ECO:0007669"/>
    <property type="project" value="UniProtKB-EC"/>
</dbReference>
<dbReference type="Pfam" id="PF01055">
    <property type="entry name" value="Glyco_hydro_31_2nd"/>
    <property type="match status" value="1"/>
</dbReference>
<keyword evidence="3 13" id="KW-0732">Signal</keyword>
<dbReference type="AlphaFoldDB" id="A0A0V1PVC9"/>
<keyword evidence="5" id="KW-0325">Glycoprotein</keyword>
<keyword evidence="8" id="KW-0624">Polysaccharide degradation</keyword>
<dbReference type="Gene3D" id="2.60.40.1180">
    <property type="entry name" value="Golgi alpha-mannosidase II"/>
    <property type="match status" value="2"/>
</dbReference>
<dbReference type="FunFam" id="2.60.40.1180:FF:000001">
    <property type="entry name" value="Maltase-glucoamylase, intestinal"/>
    <property type="match status" value="1"/>
</dbReference>
<reference evidence="16 17" key="1">
    <citation type="submission" date="2015-11" db="EMBL/GenBank/DDBJ databases">
        <title>The genome of Debaryomyces fabryi.</title>
        <authorList>
            <person name="Tafer H."/>
            <person name="Lopandic K."/>
        </authorList>
    </citation>
    <scope>NUCLEOTIDE SEQUENCE [LARGE SCALE GENOMIC DNA]</scope>
    <source>
        <strain evidence="16 17">CBS 789</strain>
    </source>
</reference>
<dbReference type="SUPFAM" id="SSF51011">
    <property type="entry name" value="Glycosyl hydrolase domain"/>
    <property type="match status" value="1"/>
</dbReference>
<dbReference type="EMBL" id="LMYN01000105">
    <property type="protein sequence ID" value="KSA00058.1"/>
    <property type="molecule type" value="Genomic_DNA"/>
</dbReference>
<evidence type="ECO:0000256" key="6">
    <source>
        <dbReference type="ARBA" id="ARBA00023277"/>
    </source>
</evidence>
<evidence type="ECO:0000259" key="14">
    <source>
        <dbReference type="Pfam" id="PF01055"/>
    </source>
</evidence>
<dbReference type="InterPro" id="IPR000322">
    <property type="entry name" value="Glyco_hydro_31_TIM"/>
</dbReference>
<dbReference type="InterPro" id="IPR048395">
    <property type="entry name" value="Glyco_hydro_31_C"/>
</dbReference>
<evidence type="ECO:0000256" key="11">
    <source>
        <dbReference type="ARBA" id="ARBA00071427"/>
    </source>
</evidence>
<keyword evidence="7 12" id="KW-0326">Glycosidase</keyword>
<evidence type="ECO:0000256" key="7">
    <source>
        <dbReference type="ARBA" id="ARBA00023295"/>
    </source>
</evidence>
<evidence type="ECO:0000259" key="15">
    <source>
        <dbReference type="Pfam" id="PF21365"/>
    </source>
</evidence>
<dbReference type="RefSeq" id="XP_015466160.1">
    <property type="nucleotide sequence ID" value="XM_015613005.1"/>
</dbReference>
<dbReference type="InterPro" id="IPR011013">
    <property type="entry name" value="Gal_mutarotase_sf_dom"/>
</dbReference>
<keyword evidence="6" id="KW-0119">Carbohydrate metabolism</keyword>
<keyword evidence="4 12" id="KW-0378">Hydrolase</keyword>
<dbReference type="EC" id="3.2.1.3" evidence="2"/>
<feature type="chain" id="PRO_5006884499" description="Glucoamylase 1" evidence="13">
    <location>
        <begin position="21"/>
        <end position="951"/>
    </location>
</feature>
<dbReference type="PROSITE" id="PS00707">
    <property type="entry name" value="GLYCOSYL_HYDROL_F31_2"/>
    <property type="match status" value="1"/>
</dbReference>
<dbReference type="Proteomes" id="UP000054251">
    <property type="component" value="Unassembled WGS sequence"/>
</dbReference>
<protein>
    <recommendedName>
        <fullName evidence="11">Glucoamylase 1</fullName>
        <ecNumber evidence="2">3.2.1.3</ecNumber>
    </recommendedName>
    <alternativeName>
        <fullName evidence="10">1,4-alpha-D-glucan glucohydrolase</fullName>
    </alternativeName>
    <alternativeName>
        <fullName evidence="9">Glucan 1,4-alpha-glucosidase</fullName>
    </alternativeName>
</protein>
<comment type="caution">
    <text evidence="16">The sequence shown here is derived from an EMBL/GenBank/DDBJ whole genome shotgun (WGS) entry which is preliminary data.</text>
</comment>
<evidence type="ECO:0000256" key="1">
    <source>
        <dbReference type="ARBA" id="ARBA00007806"/>
    </source>
</evidence>
<evidence type="ECO:0000256" key="10">
    <source>
        <dbReference type="ARBA" id="ARBA00033473"/>
    </source>
</evidence>
<dbReference type="InterPro" id="IPR017853">
    <property type="entry name" value="GH"/>
</dbReference>
<dbReference type="GeneID" id="26841185"/>
<evidence type="ECO:0000256" key="8">
    <source>
        <dbReference type="ARBA" id="ARBA00023326"/>
    </source>
</evidence>
<name>A0A0V1PVC9_9ASCO</name>
<dbReference type="Gene3D" id="3.20.20.80">
    <property type="entry name" value="Glycosidases"/>
    <property type="match status" value="1"/>
</dbReference>